<dbReference type="Pfam" id="PF04116">
    <property type="entry name" value="FA_hydroxylase"/>
    <property type="match status" value="1"/>
</dbReference>
<reference evidence="9 10" key="1">
    <citation type="journal article" date="2018" name="Arch. Microbiol.">
        <title>New insights into the metabolic potential of the phototrophic purple bacterium Rhodopila globiformis DSM 161(T) from its draft genome sequence and evidence for a vanadium-dependent nitrogenase.</title>
        <authorList>
            <person name="Imhoff J.F."/>
            <person name="Rahn T."/>
            <person name="Kunzel S."/>
            <person name="Neulinger S.C."/>
        </authorList>
    </citation>
    <scope>NUCLEOTIDE SEQUENCE [LARGE SCALE GENOMIC DNA]</scope>
    <source>
        <strain evidence="9 10">DSM 161</strain>
    </source>
</reference>
<feature type="transmembrane region" description="Helical" evidence="7">
    <location>
        <begin position="182"/>
        <end position="212"/>
    </location>
</feature>
<dbReference type="AlphaFoldDB" id="A0A2S6NN45"/>
<evidence type="ECO:0000256" key="2">
    <source>
        <dbReference type="ARBA" id="ARBA00022692"/>
    </source>
</evidence>
<dbReference type="PANTHER" id="PTHR21624">
    <property type="entry name" value="STEROL DESATURASE-RELATED PROTEIN"/>
    <property type="match status" value="1"/>
</dbReference>
<accession>A0A2S6NN45</accession>
<dbReference type="GO" id="GO:0005506">
    <property type="term" value="F:iron ion binding"/>
    <property type="evidence" value="ECO:0007669"/>
    <property type="project" value="InterPro"/>
</dbReference>
<evidence type="ECO:0000259" key="8">
    <source>
        <dbReference type="Pfam" id="PF04116"/>
    </source>
</evidence>
<proteinExistence type="predicted"/>
<dbReference type="GO" id="GO:0012505">
    <property type="term" value="C:endomembrane system"/>
    <property type="evidence" value="ECO:0007669"/>
    <property type="project" value="UniProtKB-SubCell"/>
</dbReference>
<feature type="transmembrane region" description="Helical" evidence="7">
    <location>
        <begin position="76"/>
        <end position="98"/>
    </location>
</feature>
<gene>
    <name evidence="9" type="ORF">CCS01_02470</name>
</gene>
<name>A0A2S6NN45_RHOGL</name>
<keyword evidence="5" id="KW-0443">Lipid metabolism</keyword>
<keyword evidence="10" id="KW-1185">Reference proteome</keyword>
<dbReference type="RefSeq" id="WP_104517258.1">
    <property type="nucleotide sequence ID" value="NZ_NHRY01000041.1"/>
</dbReference>
<evidence type="ECO:0000256" key="1">
    <source>
        <dbReference type="ARBA" id="ARBA00004127"/>
    </source>
</evidence>
<dbReference type="EMBL" id="NHRY01000041">
    <property type="protein sequence ID" value="PPQ38310.1"/>
    <property type="molecule type" value="Genomic_DNA"/>
</dbReference>
<dbReference type="InterPro" id="IPR006694">
    <property type="entry name" value="Fatty_acid_hydroxylase"/>
</dbReference>
<dbReference type="GO" id="GO:0006643">
    <property type="term" value="P:membrane lipid metabolic process"/>
    <property type="evidence" value="ECO:0007669"/>
    <property type="project" value="TreeGrafter"/>
</dbReference>
<evidence type="ECO:0000256" key="4">
    <source>
        <dbReference type="ARBA" id="ARBA00023002"/>
    </source>
</evidence>
<evidence type="ECO:0000256" key="5">
    <source>
        <dbReference type="ARBA" id="ARBA00023098"/>
    </source>
</evidence>
<feature type="transmembrane region" description="Helical" evidence="7">
    <location>
        <begin position="118"/>
        <end position="141"/>
    </location>
</feature>
<dbReference type="OrthoDB" id="9770329at2"/>
<evidence type="ECO:0000256" key="7">
    <source>
        <dbReference type="SAM" id="Phobius"/>
    </source>
</evidence>
<dbReference type="GO" id="GO:0016020">
    <property type="term" value="C:membrane"/>
    <property type="evidence" value="ECO:0007669"/>
    <property type="project" value="GOC"/>
</dbReference>
<evidence type="ECO:0000256" key="6">
    <source>
        <dbReference type="ARBA" id="ARBA00023136"/>
    </source>
</evidence>
<keyword evidence="4" id="KW-0560">Oxidoreductase</keyword>
<dbReference type="Proteomes" id="UP000239724">
    <property type="component" value="Unassembled WGS sequence"/>
</dbReference>
<feature type="transmembrane region" description="Helical" evidence="7">
    <location>
        <begin position="33"/>
        <end position="55"/>
    </location>
</feature>
<comment type="subcellular location">
    <subcellularLocation>
        <location evidence="1">Endomembrane system</location>
        <topology evidence="1">Multi-pass membrane protein</topology>
    </subcellularLocation>
</comment>
<sequence>MGDPFDLAAGWLEEHVLVPLLYQFGLMNWEDVAYGWALFALYGVAQVALTFAVCLPLERWRPVERWPNGDAVWVDVLYTLLSRVGVLPFVTYVLFYRAQVAVTGWMADQGWVPPTLEGLFPALLGQQVLTFVLYAIILDFADYWRHRLSHRFRWWWALHALHHAQRQMTFWSDDRNHVLDDLIAFVWFSVIALLIGVPPMQFPLLVLVLRFLESLSHANVRLSFGWLGERLLISPRFHRAHHGILAAGQRSCNYGAVLPWWDMLFGTADFGRAYVRTGDPSGEEALATGTWAQQQMAGLRRLARSFGGRVRQEM</sequence>
<dbReference type="GO" id="GO:0008610">
    <property type="term" value="P:lipid biosynthetic process"/>
    <property type="evidence" value="ECO:0007669"/>
    <property type="project" value="InterPro"/>
</dbReference>
<organism evidence="9 10">
    <name type="scientific">Rhodopila globiformis</name>
    <name type="common">Rhodopseudomonas globiformis</name>
    <dbReference type="NCBI Taxonomy" id="1071"/>
    <lineage>
        <taxon>Bacteria</taxon>
        <taxon>Pseudomonadati</taxon>
        <taxon>Pseudomonadota</taxon>
        <taxon>Alphaproteobacteria</taxon>
        <taxon>Acetobacterales</taxon>
        <taxon>Acetobacteraceae</taxon>
        <taxon>Rhodopila</taxon>
    </lineage>
</organism>
<feature type="domain" description="Fatty acid hydroxylase" evidence="8">
    <location>
        <begin position="131"/>
        <end position="267"/>
    </location>
</feature>
<comment type="caution">
    <text evidence="9">The sequence shown here is derived from an EMBL/GenBank/DDBJ whole genome shotgun (WGS) entry which is preliminary data.</text>
</comment>
<keyword evidence="6 7" id="KW-0472">Membrane</keyword>
<evidence type="ECO:0000313" key="10">
    <source>
        <dbReference type="Proteomes" id="UP000239724"/>
    </source>
</evidence>
<dbReference type="GO" id="GO:0050479">
    <property type="term" value="F:glyceryl-ether monooxygenase activity"/>
    <property type="evidence" value="ECO:0007669"/>
    <property type="project" value="TreeGrafter"/>
</dbReference>
<keyword evidence="3 7" id="KW-1133">Transmembrane helix</keyword>
<dbReference type="PANTHER" id="PTHR21624:SF1">
    <property type="entry name" value="ALKYLGLYCEROL MONOOXYGENASE"/>
    <property type="match status" value="1"/>
</dbReference>
<dbReference type="InterPro" id="IPR051689">
    <property type="entry name" value="Sterol_desaturase/TMEM195"/>
</dbReference>
<evidence type="ECO:0000256" key="3">
    <source>
        <dbReference type="ARBA" id="ARBA00022989"/>
    </source>
</evidence>
<evidence type="ECO:0000313" key="9">
    <source>
        <dbReference type="EMBL" id="PPQ38310.1"/>
    </source>
</evidence>
<keyword evidence="2 7" id="KW-0812">Transmembrane</keyword>
<protein>
    <submittedName>
        <fullName evidence="9">Fatty acid hydroxylase</fullName>
    </submittedName>
</protein>